<dbReference type="GO" id="GO:0016887">
    <property type="term" value="F:ATP hydrolysis activity"/>
    <property type="evidence" value="ECO:0007669"/>
    <property type="project" value="TreeGrafter"/>
</dbReference>
<dbReference type="STRING" id="443144.GM21_1247"/>
<dbReference type="SUPFAM" id="SSF52540">
    <property type="entry name" value="P-loop containing nucleoside triphosphate hydrolases"/>
    <property type="match status" value="1"/>
</dbReference>
<dbReference type="InterPro" id="IPR052511">
    <property type="entry name" value="ATP-dep_Helicase"/>
</dbReference>
<dbReference type="InterPro" id="IPR014001">
    <property type="entry name" value="Helicase_ATP-bd"/>
</dbReference>
<dbReference type="InterPro" id="IPR027417">
    <property type="entry name" value="P-loop_NTPase"/>
</dbReference>
<dbReference type="AlphaFoldDB" id="C6E3P3"/>
<evidence type="ECO:0000259" key="3">
    <source>
        <dbReference type="PROSITE" id="PS51192"/>
    </source>
</evidence>
<dbReference type="GO" id="GO:0004386">
    <property type="term" value="F:helicase activity"/>
    <property type="evidence" value="ECO:0007669"/>
    <property type="project" value="UniProtKB-KW"/>
</dbReference>
<dbReference type="Pfam" id="PF00271">
    <property type="entry name" value="Helicase_C"/>
    <property type="match status" value="1"/>
</dbReference>
<dbReference type="eggNOG" id="COG1201">
    <property type="taxonomic scope" value="Bacteria"/>
</dbReference>
<dbReference type="PROSITE" id="PS51194">
    <property type="entry name" value="HELICASE_CTER"/>
    <property type="match status" value="1"/>
</dbReference>
<keyword evidence="5" id="KW-0378">Hydrolase</keyword>
<dbReference type="InterPro" id="IPR011545">
    <property type="entry name" value="DEAD/DEAH_box_helicase_dom"/>
</dbReference>
<gene>
    <name evidence="5" type="ordered locus">GM21_1247</name>
</gene>
<dbReference type="GO" id="GO:0003677">
    <property type="term" value="F:DNA binding"/>
    <property type="evidence" value="ECO:0007669"/>
    <property type="project" value="TreeGrafter"/>
</dbReference>
<name>C6E3P3_GEOSM</name>
<dbReference type="CDD" id="cd17922">
    <property type="entry name" value="DEXHc_LHR-like"/>
    <property type="match status" value="1"/>
</dbReference>
<feature type="domain" description="Helicase ATP-binding" evidence="3">
    <location>
        <begin position="40"/>
        <end position="219"/>
    </location>
</feature>
<dbReference type="PANTHER" id="PTHR47962:SF5">
    <property type="entry name" value="ATP-DEPENDENT HELICASE LHR-RELATED"/>
    <property type="match status" value="1"/>
</dbReference>
<dbReference type="SMART" id="SM00490">
    <property type="entry name" value="HELICc"/>
    <property type="match status" value="1"/>
</dbReference>
<dbReference type="GO" id="GO:0005524">
    <property type="term" value="F:ATP binding"/>
    <property type="evidence" value="ECO:0007669"/>
    <property type="project" value="UniProtKB-KW"/>
</dbReference>
<evidence type="ECO:0000256" key="2">
    <source>
        <dbReference type="ARBA" id="ARBA00022840"/>
    </source>
</evidence>
<dbReference type="Gene3D" id="3.40.50.300">
    <property type="entry name" value="P-loop containing nucleotide triphosphate hydrolases"/>
    <property type="match status" value="2"/>
</dbReference>
<keyword evidence="2" id="KW-0067">ATP-binding</keyword>
<proteinExistence type="predicted"/>
<dbReference type="Pfam" id="PF00270">
    <property type="entry name" value="DEAD"/>
    <property type="match status" value="1"/>
</dbReference>
<reference evidence="5" key="1">
    <citation type="submission" date="2009-07" db="EMBL/GenBank/DDBJ databases">
        <title>Complete sequence of Geobacter sp. M21.</title>
        <authorList>
            <consortium name="US DOE Joint Genome Institute"/>
            <person name="Lucas S."/>
            <person name="Copeland A."/>
            <person name="Lapidus A."/>
            <person name="Glavina del Rio T."/>
            <person name="Dalin E."/>
            <person name="Tice H."/>
            <person name="Bruce D."/>
            <person name="Goodwin L."/>
            <person name="Pitluck S."/>
            <person name="Saunders E."/>
            <person name="Brettin T."/>
            <person name="Detter J.C."/>
            <person name="Han C."/>
            <person name="Larimer F."/>
            <person name="Land M."/>
            <person name="Hauser L."/>
            <person name="Kyrpides N."/>
            <person name="Ovchinnikova G."/>
            <person name="Lovley D."/>
        </authorList>
    </citation>
    <scope>NUCLEOTIDE SEQUENCE [LARGE SCALE GENOMIC DNA]</scope>
    <source>
        <strain evidence="5">M21</strain>
    </source>
</reference>
<sequence length="743" mass="83067">MQHSSSEESQAFYLLDEKIRRWVWDQGWMALRDAQERAIPPILSGDTDLIIAAATATGKTEAAFLPICSRLLSQEGQDACVVYLSPLKALINDQFSRMEQLCERLDIPVHPWHGDISGSKKKNFLKNPKGILLITPESMESLFVNHGTAIPHLFGNLLYIVVDELHSFIGSERGQQLQSLLHRIEFSIKRRVPRIGLSATIGDMHLASQFLRPNGDTETEMIVSTATGQELQLLLKGYIQRRPVLTPVGESEVEVEVDGSLLDIGANLFKTLRGNSNLIFANSRNRTEFFADHLRRLCEEQHLPNEFWPHHGSLSKELREDAEAAIKDKSHPVSIVCTSTLEMGIDIGSVKSIAQVGVPPSVASMRQRLGRSGRREGDPAILRIYVQEEELTEKSDPSDCLRAGLVQTIAMVRLLLAKWYEPPTTGGLHLSTMVQQMLSLIAQYGGVTAAQTYNVLCKNGAFPLVSQKMFAEFLRNLGEQRLIMQASDGLLLHGQFGERIVNHYSFYTAFTTPEEYRLVSGDRTLGTLPIDRPIAVDSLMIFGGRRWHVVEVDVAKKVIFLKPAKGGKAPVFGGEAGWIHDRIRQEMFAVYKEKTVPVFLDAQAKELLSEARENFHRYYLTEKNMMPQGNATYLFCWMGDRVQETLAAMLRSKGLKAVNEGIAVVVGGTPPDDVNRCLRELQKEGLPDAYDLAKSVLNKACEKYDLFLTDDLLSTDYAASKLDAEGAFNTLKTIHLQKKEMLS</sequence>
<organism evidence="5">
    <name type="scientific">Geobacter sp. (strain M21)</name>
    <dbReference type="NCBI Taxonomy" id="443144"/>
    <lineage>
        <taxon>Bacteria</taxon>
        <taxon>Pseudomonadati</taxon>
        <taxon>Thermodesulfobacteriota</taxon>
        <taxon>Desulfuromonadia</taxon>
        <taxon>Geobacterales</taxon>
        <taxon>Geobacteraceae</taxon>
        <taxon>Geobacter</taxon>
    </lineage>
</organism>
<accession>C6E3P3</accession>
<dbReference type="InterPro" id="IPR001650">
    <property type="entry name" value="Helicase_C-like"/>
</dbReference>
<evidence type="ECO:0000313" key="5">
    <source>
        <dbReference type="EMBL" id="ACT17308.1"/>
    </source>
</evidence>
<dbReference type="HOGENOM" id="CLU_002025_2_1_7"/>
<keyword evidence="5" id="KW-0347">Helicase</keyword>
<feature type="domain" description="Helicase C-terminal" evidence="4">
    <location>
        <begin position="263"/>
        <end position="417"/>
    </location>
</feature>
<evidence type="ECO:0000259" key="4">
    <source>
        <dbReference type="PROSITE" id="PS51194"/>
    </source>
</evidence>
<dbReference type="EMBL" id="CP001661">
    <property type="protein sequence ID" value="ACT17308.1"/>
    <property type="molecule type" value="Genomic_DNA"/>
</dbReference>
<protein>
    <submittedName>
        <fullName evidence="5">DEAD/DEAH box helicase domain protein</fullName>
    </submittedName>
</protein>
<evidence type="ECO:0000256" key="1">
    <source>
        <dbReference type="ARBA" id="ARBA00022741"/>
    </source>
</evidence>
<dbReference type="KEGG" id="gem:GM21_1247"/>
<dbReference type="PROSITE" id="PS51192">
    <property type="entry name" value="HELICASE_ATP_BIND_1"/>
    <property type="match status" value="1"/>
</dbReference>
<dbReference type="SMART" id="SM00487">
    <property type="entry name" value="DEXDc"/>
    <property type="match status" value="1"/>
</dbReference>
<dbReference type="PANTHER" id="PTHR47962">
    <property type="entry name" value="ATP-DEPENDENT HELICASE LHR-RELATED-RELATED"/>
    <property type="match status" value="1"/>
</dbReference>
<keyword evidence="1" id="KW-0547">Nucleotide-binding</keyword>